<keyword evidence="1" id="KW-0472">Membrane</keyword>
<dbReference type="AlphaFoldDB" id="A0A238KG97"/>
<dbReference type="InterPro" id="IPR018692">
    <property type="entry name" value="DUF2189"/>
</dbReference>
<organism evidence="2 3">
    <name type="scientific">Ruegeria arenilitoris</name>
    <dbReference type="NCBI Taxonomy" id="1173585"/>
    <lineage>
        <taxon>Bacteria</taxon>
        <taxon>Pseudomonadati</taxon>
        <taxon>Pseudomonadota</taxon>
        <taxon>Alphaproteobacteria</taxon>
        <taxon>Rhodobacterales</taxon>
        <taxon>Roseobacteraceae</taxon>
        <taxon>Ruegeria</taxon>
    </lineage>
</organism>
<proteinExistence type="predicted"/>
<dbReference type="Pfam" id="PF09955">
    <property type="entry name" value="DUF2189"/>
    <property type="match status" value="1"/>
</dbReference>
<feature type="transmembrane region" description="Helical" evidence="1">
    <location>
        <begin position="95"/>
        <end position="115"/>
    </location>
</feature>
<keyword evidence="1" id="KW-1133">Transmembrane helix</keyword>
<reference evidence="3" key="1">
    <citation type="submission" date="2017-05" db="EMBL/GenBank/DDBJ databases">
        <authorList>
            <person name="Rodrigo-Torres L."/>
            <person name="Arahal R. D."/>
            <person name="Lucena T."/>
        </authorList>
    </citation>
    <scope>NUCLEOTIDE SEQUENCE [LARGE SCALE GENOMIC DNA]</scope>
    <source>
        <strain evidence="3">CECT 8715</strain>
    </source>
</reference>
<feature type="transmembrane region" description="Helical" evidence="1">
    <location>
        <begin position="192"/>
        <end position="221"/>
    </location>
</feature>
<evidence type="ECO:0000313" key="2">
    <source>
        <dbReference type="EMBL" id="SMX41554.1"/>
    </source>
</evidence>
<feature type="transmembrane region" description="Helical" evidence="1">
    <location>
        <begin position="69"/>
        <end position="89"/>
    </location>
</feature>
<evidence type="ECO:0000256" key="1">
    <source>
        <dbReference type="SAM" id="Phobius"/>
    </source>
</evidence>
<dbReference type="EMBL" id="FXYG01000002">
    <property type="protein sequence ID" value="SMX41554.1"/>
    <property type="molecule type" value="Genomic_DNA"/>
</dbReference>
<keyword evidence="1" id="KW-0812">Transmembrane</keyword>
<sequence length="287" mass="30822">MTMAKTIGNPISWAAQQLGATSDHIAENVTGIGNADTQHLPTVKTLTLQDLRECLRAGYQDFLAIRADAIFIVLIYPIAGLLMFGFAMQANMVPLLAPLVAGFALIGPVAALGLYEISRRREQGHEVHWLDALGVFRSPSFGAILALAFYLVMLLLVWLMVAHGIYVETLGPQPPETLGQFLTQALTTGPGWTMIIVGSAVGFLFALVALAVSVVSFPLLLDRKVGLPVAVVTSVRVLRHNPTVILTWGLIVAALLVLGAIPLLLGLIVVMPVLGHATWHLYRRAIA</sequence>
<gene>
    <name evidence="2" type="ORF">RUA8715_02051</name>
</gene>
<dbReference type="Proteomes" id="UP000202485">
    <property type="component" value="Unassembled WGS sequence"/>
</dbReference>
<evidence type="ECO:0000313" key="3">
    <source>
        <dbReference type="Proteomes" id="UP000202485"/>
    </source>
</evidence>
<protein>
    <recommendedName>
        <fullName evidence="4">DUF2189 domain-containing protein</fullName>
    </recommendedName>
</protein>
<evidence type="ECO:0008006" key="4">
    <source>
        <dbReference type="Google" id="ProtNLM"/>
    </source>
</evidence>
<accession>A0A238KG97</accession>
<feature type="transmembrane region" description="Helical" evidence="1">
    <location>
        <begin position="242"/>
        <end position="274"/>
    </location>
</feature>
<keyword evidence="3" id="KW-1185">Reference proteome</keyword>
<name>A0A238KG97_9RHOB</name>
<feature type="transmembrane region" description="Helical" evidence="1">
    <location>
        <begin position="143"/>
        <end position="166"/>
    </location>
</feature>